<dbReference type="Proteomes" id="UP001074446">
    <property type="component" value="Unassembled WGS sequence"/>
</dbReference>
<evidence type="ECO:0000313" key="3">
    <source>
        <dbReference type="Proteomes" id="UP001068021"/>
    </source>
</evidence>
<comment type="caution">
    <text evidence="2">The sequence shown here is derived from an EMBL/GenBank/DDBJ whole genome shotgun (WGS) entry which is preliminary data.</text>
</comment>
<dbReference type="RefSeq" id="WP_048082189.1">
    <property type="nucleotide sequence ID" value="NZ_JAPVER010000020.1"/>
</dbReference>
<dbReference type="Proteomes" id="UP001068021">
    <property type="component" value="Unassembled WGS sequence"/>
</dbReference>
<accession>A0A9E5A2F4</accession>
<sequence length="212" mass="24317">MSEKILITNLKSKNNIQDAVSEVKPDRMIIVSSKKAKFRDFEVKTDYMKIKNRFEDIIHKANAILNDEDDFSIIVRPDRTGVYLLWLAQMRSLNPTYVLSHGELQQLPIIPAGALGEKESEILKLADCHGFIDSKSINKEFGITEDSAKEYLKKLSDVGILKYFETKEFEAGEEKAHAYYSTDLLEKGKETEDFYLMTELGRIMVYMALTSE</sequence>
<evidence type="ECO:0000313" key="1">
    <source>
        <dbReference type="EMBL" id="MCZ3365648.1"/>
    </source>
</evidence>
<dbReference type="AlphaFoldDB" id="A0A9E5A2F4"/>
<proteinExistence type="predicted"/>
<gene>
    <name evidence="2" type="ORF">O3H35_00520</name>
    <name evidence="1" type="ORF">O3H54_07105</name>
</gene>
<organism evidence="2">
    <name type="scientific">Methanobacterium veterum</name>
    <dbReference type="NCBI Taxonomy" id="408577"/>
    <lineage>
        <taxon>Archaea</taxon>
        <taxon>Methanobacteriati</taxon>
        <taxon>Methanobacteriota</taxon>
        <taxon>Methanomada group</taxon>
        <taxon>Methanobacteria</taxon>
        <taxon>Methanobacteriales</taxon>
        <taxon>Methanobacteriaceae</taxon>
        <taxon>Methanobacterium</taxon>
    </lineage>
</organism>
<dbReference type="EMBL" id="JAPVER010000020">
    <property type="protein sequence ID" value="MCZ3365648.1"/>
    <property type="molecule type" value="Genomic_DNA"/>
</dbReference>
<evidence type="ECO:0000313" key="2">
    <source>
        <dbReference type="EMBL" id="MCZ3371112.1"/>
    </source>
</evidence>
<protein>
    <submittedName>
        <fullName evidence="2">Uncharacterized protein</fullName>
    </submittedName>
</protein>
<name>A0A9E5A2F4_9EURY</name>
<dbReference type="EMBL" id="JAPVES010000024">
    <property type="protein sequence ID" value="MCZ3371112.1"/>
    <property type="molecule type" value="Genomic_DNA"/>
</dbReference>
<keyword evidence="3" id="KW-1185">Reference proteome</keyword>
<reference evidence="2" key="1">
    <citation type="submission" date="2022-12" db="EMBL/GenBank/DDBJ databases">
        <title>Reclassification of two methanogenic archaea species isolated from the Kolyma lowland permafrost.</title>
        <authorList>
            <person name="Trubitsyn V.E."/>
            <person name="Rivkina E.M."/>
            <person name="Shcherbakova V.A."/>
        </authorList>
    </citation>
    <scope>NUCLEOTIDE SEQUENCE</scope>
    <source>
        <strain evidence="1">M2</strain>
        <strain evidence="2">MK4</strain>
    </source>
</reference>